<keyword evidence="5 8" id="KW-1133">Transmembrane helix</keyword>
<keyword evidence="6 8" id="KW-0472">Membrane</keyword>
<dbReference type="SMART" id="SM00679">
    <property type="entry name" value="CTNS"/>
    <property type="match status" value="2"/>
</dbReference>
<evidence type="ECO:0008006" key="11">
    <source>
        <dbReference type="Google" id="ProtNLM"/>
    </source>
</evidence>
<dbReference type="OrthoDB" id="271506at2759"/>
<feature type="transmembrane region" description="Helical" evidence="8">
    <location>
        <begin position="50"/>
        <end position="71"/>
    </location>
</feature>
<proteinExistence type="inferred from homology"/>
<evidence type="ECO:0000256" key="1">
    <source>
        <dbReference type="ARBA" id="ARBA00004141"/>
    </source>
</evidence>
<dbReference type="AlphaFoldDB" id="A0A9D4TY36"/>
<evidence type="ECO:0000256" key="5">
    <source>
        <dbReference type="ARBA" id="ARBA00022989"/>
    </source>
</evidence>
<accession>A0A9D4TY36</accession>
<dbReference type="Proteomes" id="UP001055712">
    <property type="component" value="Unassembled WGS sequence"/>
</dbReference>
<evidence type="ECO:0000313" key="10">
    <source>
        <dbReference type="Proteomes" id="UP001055712"/>
    </source>
</evidence>
<organism evidence="9 10">
    <name type="scientific">Chlorella vulgaris</name>
    <name type="common">Green alga</name>
    <dbReference type="NCBI Taxonomy" id="3077"/>
    <lineage>
        <taxon>Eukaryota</taxon>
        <taxon>Viridiplantae</taxon>
        <taxon>Chlorophyta</taxon>
        <taxon>core chlorophytes</taxon>
        <taxon>Trebouxiophyceae</taxon>
        <taxon>Chlorellales</taxon>
        <taxon>Chlorellaceae</taxon>
        <taxon>Chlorella clade</taxon>
        <taxon>Chlorella</taxon>
    </lineage>
</organism>
<reference evidence="9" key="1">
    <citation type="journal article" date="2019" name="Plant J.">
        <title>Chlorella vulgaris genome assembly and annotation reveals the molecular basis for metabolic acclimation to high light conditions.</title>
        <authorList>
            <person name="Cecchin M."/>
            <person name="Marcolungo L."/>
            <person name="Rossato M."/>
            <person name="Girolomoni L."/>
            <person name="Cosentino E."/>
            <person name="Cuine S."/>
            <person name="Li-Beisson Y."/>
            <person name="Delledonne M."/>
            <person name="Ballottari M."/>
        </authorList>
    </citation>
    <scope>NUCLEOTIDE SEQUENCE</scope>
    <source>
        <strain evidence="9">211/11P</strain>
    </source>
</reference>
<evidence type="ECO:0000256" key="4">
    <source>
        <dbReference type="ARBA" id="ARBA00022737"/>
    </source>
</evidence>
<gene>
    <name evidence="9" type="ORF">D9Q98_000343</name>
</gene>
<keyword evidence="10" id="KW-1185">Reference proteome</keyword>
<dbReference type="Pfam" id="PF04193">
    <property type="entry name" value="PQ-loop"/>
    <property type="match status" value="2"/>
</dbReference>
<keyword evidence="3 8" id="KW-0812">Transmembrane</keyword>
<dbReference type="EMBL" id="SIDB01000001">
    <property type="protein sequence ID" value="KAI3437898.1"/>
    <property type="molecule type" value="Genomic_DNA"/>
</dbReference>
<keyword evidence="2" id="KW-0813">Transport</keyword>
<dbReference type="PANTHER" id="PTHR12226">
    <property type="entry name" value="MANNOSE-P-DOLICHOL UTILIZATION DEFECT 1 LEC35 -RELATED"/>
    <property type="match status" value="1"/>
</dbReference>
<comment type="subcellular location">
    <subcellularLocation>
        <location evidence="1">Membrane</location>
        <topology evidence="1">Multi-pass membrane protein</topology>
    </subcellularLocation>
</comment>
<dbReference type="Gene3D" id="1.20.1280.290">
    <property type="match status" value="2"/>
</dbReference>
<dbReference type="InterPro" id="IPR006603">
    <property type="entry name" value="PQ-loop_rpt"/>
</dbReference>
<evidence type="ECO:0000256" key="8">
    <source>
        <dbReference type="SAM" id="Phobius"/>
    </source>
</evidence>
<evidence type="ECO:0000313" key="9">
    <source>
        <dbReference type="EMBL" id="KAI3437898.1"/>
    </source>
</evidence>
<dbReference type="GO" id="GO:0016020">
    <property type="term" value="C:membrane"/>
    <property type="evidence" value="ECO:0007669"/>
    <property type="project" value="UniProtKB-SubCell"/>
</dbReference>
<evidence type="ECO:0000256" key="6">
    <source>
        <dbReference type="ARBA" id="ARBA00023136"/>
    </source>
</evidence>
<dbReference type="InterPro" id="IPR016817">
    <property type="entry name" value="MannP-dilichol_defect-1"/>
</dbReference>
<protein>
    <recommendedName>
        <fullName evidence="11">Mannose-P-dolichol utilization defect 1 protein homolog</fullName>
    </recommendedName>
</protein>
<reference evidence="9" key="2">
    <citation type="submission" date="2020-11" db="EMBL/GenBank/DDBJ databases">
        <authorList>
            <person name="Cecchin M."/>
            <person name="Marcolungo L."/>
            <person name="Rossato M."/>
            <person name="Girolomoni L."/>
            <person name="Cosentino E."/>
            <person name="Cuine S."/>
            <person name="Li-Beisson Y."/>
            <person name="Delledonne M."/>
            <person name="Ballottari M."/>
        </authorList>
    </citation>
    <scope>NUCLEOTIDE SEQUENCE</scope>
    <source>
        <strain evidence="9">211/11P</strain>
        <tissue evidence="9">Whole cell</tissue>
    </source>
</reference>
<evidence type="ECO:0000256" key="7">
    <source>
        <dbReference type="ARBA" id="ARBA00038475"/>
    </source>
</evidence>
<comment type="caution">
    <text evidence="9">The sequence shown here is derived from an EMBL/GenBank/DDBJ whole genome shotgun (WGS) entry which is preliminary data.</text>
</comment>
<name>A0A9D4TY36_CHLVU</name>
<comment type="similarity">
    <text evidence="7">Belongs to the MPDU1 (TC 2.A.43.3) family.</text>
</comment>
<keyword evidence="4" id="KW-0677">Repeat</keyword>
<feature type="transmembrane region" description="Helical" evidence="8">
    <location>
        <begin position="103"/>
        <end position="126"/>
    </location>
</feature>
<evidence type="ECO:0000256" key="2">
    <source>
        <dbReference type="ARBA" id="ARBA00022448"/>
    </source>
</evidence>
<sequence>MASGSCTQPKLTAARLRRSTAVVCAAAAAAAAVAPAAAQASPFASASAVAVGWLVIAGSCIRSLPQILRILKNKSVQGLSLTSFSSELFCYAVSVAYNLRNGYAFSTFGDTAICAVQNVAIIGLIFRLGSVPASLKLGLSAAFAAFGWWLFCGACPASVLTTLQASSVVLLAVGGRVPQILLNLRRGDSGELSLLSCALSLVGNLARVFTTAVLVRDPIILASAGTQAVLNGILTWQTISTARRLGANPGTPPAVQPAT</sequence>
<evidence type="ECO:0000256" key="3">
    <source>
        <dbReference type="ARBA" id="ARBA00022692"/>
    </source>
</evidence>
<dbReference type="PANTHER" id="PTHR12226:SF2">
    <property type="entry name" value="MANNOSE-P-DOLICHOL UTILIZATION DEFECT 1 PROTEIN"/>
    <property type="match status" value="1"/>
</dbReference>